<keyword evidence="3 6" id="KW-1133">Transmembrane helix</keyword>
<dbReference type="InterPro" id="IPR051617">
    <property type="entry name" value="UNC-93-like_regulator"/>
</dbReference>
<dbReference type="Gene3D" id="1.20.1250.20">
    <property type="entry name" value="MFS general substrate transporter like domains"/>
    <property type="match status" value="1"/>
</dbReference>
<dbReference type="SUPFAM" id="SSF103473">
    <property type="entry name" value="MFS general substrate transporter"/>
    <property type="match status" value="1"/>
</dbReference>
<evidence type="ECO:0000256" key="2">
    <source>
        <dbReference type="ARBA" id="ARBA00022692"/>
    </source>
</evidence>
<feature type="transmembrane region" description="Helical" evidence="6">
    <location>
        <begin position="112"/>
        <end position="130"/>
    </location>
</feature>
<feature type="transmembrane region" description="Helical" evidence="6">
    <location>
        <begin position="267"/>
        <end position="292"/>
    </location>
</feature>
<dbReference type="GO" id="GO:0016020">
    <property type="term" value="C:membrane"/>
    <property type="evidence" value="ECO:0007669"/>
    <property type="project" value="UniProtKB-SubCell"/>
</dbReference>
<protein>
    <submittedName>
        <fullName evidence="7">Uncharacterized conserved protein</fullName>
    </submittedName>
</protein>
<evidence type="ECO:0000256" key="3">
    <source>
        <dbReference type="ARBA" id="ARBA00022989"/>
    </source>
</evidence>
<comment type="subcellular location">
    <subcellularLocation>
        <location evidence="1">Membrane</location>
        <topology evidence="1">Multi-pass membrane protein</topology>
    </subcellularLocation>
</comment>
<accession>A0A0F7STP9</accession>
<evidence type="ECO:0000256" key="4">
    <source>
        <dbReference type="ARBA" id="ARBA00023136"/>
    </source>
</evidence>
<feature type="transmembrane region" description="Helical" evidence="6">
    <location>
        <begin position="332"/>
        <end position="355"/>
    </location>
</feature>
<feature type="compositionally biased region" description="Basic and acidic residues" evidence="5">
    <location>
        <begin position="9"/>
        <end position="20"/>
    </location>
</feature>
<organism evidence="7">
    <name type="scientific">Phaffia rhodozyma</name>
    <name type="common">Yeast</name>
    <name type="synonym">Xanthophyllomyces dendrorhous</name>
    <dbReference type="NCBI Taxonomy" id="264483"/>
    <lineage>
        <taxon>Eukaryota</taxon>
        <taxon>Fungi</taxon>
        <taxon>Dikarya</taxon>
        <taxon>Basidiomycota</taxon>
        <taxon>Agaricomycotina</taxon>
        <taxon>Tremellomycetes</taxon>
        <taxon>Cystofilobasidiales</taxon>
        <taxon>Mrakiaceae</taxon>
        <taxon>Phaffia</taxon>
    </lineage>
</organism>
<name>A0A0F7STP9_PHARH</name>
<evidence type="ECO:0000256" key="5">
    <source>
        <dbReference type="SAM" id="MobiDB-lite"/>
    </source>
</evidence>
<feature type="transmembrane region" description="Helical" evidence="6">
    <location>
        <begin position="82"/>
        <end position="100"/>
    </location>
</feature>
<evidence type="ECO:0000256" key="1">
    <source>
        <dbReference type="ARBA" id="ARBA00004141"/>
    </source>
</evidence>
<evidence type="ECO:0000256" key="6">
    <source>
        <dbReference type="SAM" id="Phobius"/>
    </source>
</evidence>
<reference evidence="7" key="1">
    <citation type="submission" date="2014-08" db="EMBL/GenBank/DDBJ databases">
        <authorList>
            <person name="Sharma Rahul"/>
            <person name="Thines Marco"/>
        </authorList>
    </citation>
    <scope>NUCLEOTIDE SEQUENCE</scope>
</reference>
<keyword evidence="2 6" id="KW-0812">Transmembrane</keyword>
<dbReference type="EMBL" id="LN483157">
    <property type="protein sequence ID" value="CED84044.1"/>
    <property type="molecule type" value="Genomic_DNA"/>
</dbReference>
<dbReference type="PANTHER" id="PTHR23294">
    <property type="entry name" value="ET TRANSLATION PRODUCT-RELATED"/>
    <property type="match status" value="1"/>
</dbReference>
<proteinExistence type="predicted"/>
<feature type="region of interest" description="Disordered" evidence="5">
    <location>
        <begin position="1"/>
        <end position="29"/>
    </location>
</feature>
<feature type="transmembrane region" description="Helical" evidence="6">
    <location>
        <begin position="175"/>
        <end position="198"/>
    </location>
</feature>
<sequence length="496" mass="52821">MSSTSSTRLSDELVDEKKFPGSDPDSSEVSIAESAGSAPIKTWWFRGTIFQAAVVGICSFLSPGTWNAMSATGAGGAQSPYLVNAANALVFGLMVFFCAMGSTLSNKIGLKWSLAFGCSGFAPYAAGLYLNKVHGVVWLVLFGATTCGISAGIFWSIEGTIILGYPEARKRGIYLAVWLALKSGGQLLGGIINTALNIKTKVAGSVSSNTYLVFIALECLSPFVALLLSEPHKVQREDGTAVVVGTSKDGFVKEMKTVGRTFLRKEVLLLSGFAFYSSLMGPYQTTFLSLYFTVRARALASLLSAILGISVNFMFGIFLDSRRFTLATRARVSFLVVAIMMLVSWVWGVAIQVQFSKRAKAPSLDFGNAGFAKAYCLYLLYALNTSVSQNVLYFYIAAISSKDQSDIGRLSSILRSLESAGSAVGYGITARKTLPHTIPLGIDIAVWGLSTIPAWFAIKEIGVSLSGGYEDEDGARAELEQNAVAKGEAAATSGPL</sequence>
<evidence type="ECO:0000313" key="7">
    <source>
        <dbReference type="EMBL" id="CED84044.1"/>
    </source>
</evidence>
<keyword evidence="4 6" id="KW-0472">Membrane</keyword>
<dbReference type="AlphaFoldDB" id="A0A0F7STP9"/>
<feature type="transmembrane region" description="Helical" evidence="6">
    <location>
        <begin position="375"/>
        <end position="396"/>
    </location>
</feature>
<dbReference type="PANTHER" id="PTHR23294:SF19">
    <property type="entry name" value="DUF895 DOMAIN MEMBRANE PROTEIN-RELATED"/>
    <property type="match status" value="1"/>
</dbReference>
<dbReference type="InterPro" id="IPR036259">
    <property type="entry name" value="MFS_trans_sf"/>
</dbReference>
<feature type="transmembrane region" description="Helical" evidence="6">
    <location>
        <begin position="136"/>
        <end position="163"/>
    </location>
</feature>
<feature type="transmembrane region" description="Helical" evidence="6">
    <location>
        <begin position="43"/>
        <end position="62"/>
    </location>
</feature>
<feature type="transmembrane region" description="Helical" evidence="6">
    <location>
        <begin position="210"/>
        <end position="228"/>
    </location>
</feature>
<feature type="transmembrane region" description="Helical" evidence="6">
    <location>
        <begin position="298"/>
        <end position="320"/>
    </location>
</feature>